<evidence type="ECO:0000256" key="6">
    <source>
        <dbReference type="ARBA" id="ARBA00022840"/>
    </source>
</evidence>
<dbReference type="Proteomes" id="UP001388673">
    <property type="component" value="Unassembled WGS sequence"/>
</dbReference>
<keyword evidence="8 10" id="KW-0472">Membrane</keyword>
<dbReference type="PROSITE" id="PS50929">
    <property type="entry name" value="ABC_TM1F"/>
    <property type="match status" value="1"/>
</dbReference>
<dbReference type="CDD" id="cd18597">
    <property type="entry name" value="ABC_6TM_YOR1_D1_like"/>
    <property type="match status" value="1"/>
</dbReference>
<dbReference type="PROSITE" id="PS50893">
    <property type="entry name" value="ABC_TRANSPORTER_2"/>
    <property type="match status" value="1"/>
</dbReference>
<dbReference type="PROSITE" id="PS00211">
    <property type="entry name" value="ABC_TRANSPORTER_1"/>
    <property type="match status" value="1"/>
</dbReference>
<dbReference type="CDD" id="cd03250">
    <property type="entry name" value="ABCC_MRP_domain1"/>
    <property type="match status" value="1"/>
</dbReference>
<dbReference type="PANTHER" id="PTHR24223">
    <property type="entry name" value="ATP-BINDING CASSETTE SUB-FAMILY C"/>
    <property type="match status" value="1"/>
</dbReference>
<dbReference type="RefSeq" id="XP_066803901.1">
    <property type="nucleotide sequence ID" value="XM_066945212.1"/>
</dbReference>
<reference evidence="13 14" key="1">
    <citation type="journal article" date="2024" name="bioRxiv">
        <title>Comparative genomics of Cryptococcus and Kwoniella reveals pathogenesis evolution and contrasting karyotype dynamics via intercentromeric recombination or chromosome fusion.</title>
        <authorList>
            <person name="Coelho M.A."/>
            <person name="David-Palma M."/>
            <person name="Shea T."/>
            <person name="Bowers K."/>
            <person name="McGinley-Smith S."/>
            <person name="Mohammad A.W."/>
            <person name="Gnirke A."/>
            <person name="Yurkov A.M."/>
            <person name="Nowrousian M."/>
            <person name="Sun S."/>
            <person name="Cuomo C.A."/>
            <person name="Heitman J."/>
        </authorList>
    </citation>
    <scope>NUCLEOTIDE SEQUENCE [LARGE SCALE GENOMIC DNA]</scope>
    <source>
        <strain evidence="13 14">CBS 13917</strain>
    </source>
</reference>
<dbReference type="InterPro" id="IPR003439">
    <property type="entry name" value="ABC_transporter-like_ATP-bd"/>
</dbReference>
<evidence type="ECO:0000256" key="5">
    <source>
        <dbReference type="ARBA" id="ARBA00022741"/>
    </source>
</evidence>
<dbReference type="GO" id="GO:0005524">
    <property type="term" value="F:ATP binding"/>
    <property type="evidence" value="ECO:0007669"/>
    <property type="project" value="UniProtKB-KW"/>
</dbReference>
<evidence type="ECO:0000256" key="1">
    <source>
        <dbReference type="ARBA" id="ARBA00004141"/>
    </source>
</evidence>
<comment type="caution">
    <text evidence="13">The sequence shown here is derived from an EMBL/GenBank/DDBJ whole genome shotgun (WGS) entry which is preliminary data.</text>
</comment>
<proteinExistence type="inferred from homology"/>
<feature type="transmembrane region" description="Helical" evidence="10">
    <location>
        <begin position="334"/>
        <end position="354"/>
    </location>
</feature>
<feature type="compositionally biased region" description="Basic and acidic residues" evidence="9">
    <location>
        <begin position="20"/>
        <end position="31"/>
    </location>
</feature>
<dbReference type="InterPro" id="IPR050173">
    <property type="entry name" value="ABC_transporter_C-like"/>
</dbReference>
<evidence type="ECO:0000313" key="13">
    <source>
        <dbReference type="EMBL" id="KAK8861276.1"/>
    </source>
</evidence>
<evidence type="ECO:0000313" key="14">
    <source>
        <dbReference type="Proteomes" id="UP001388673"/>
    </source>
</evidence>
<feature type="transmembrane region" description="Helical" evidence="10">
    <location>
        <begin position="437"/>
        <end position="464"/>
    </location>
</feature>
<keyword evidence="14" id="KW-1185">Reference proteome</keyword>
<evidence type="ECO:0000259" key="11">
    <source>
        <dbReference type="PROSITE" id="PS50893"/>
    </source>
</evidence>
<dbReference type="InterPro" id="IPR036640">
    <property type="entry name" value="ABC1_TM_sf"/>
</dbReference>
<evidence type="ECO:0000256" key="9">
    <source>
        <dbReference type="SAM" id="MobiDB-lite"/>
    </source>
</evidence>
<dbReference type="AlphaFoldDB" id="A0AAW0Z1J0"/>
<dbReference type="Gene3D" id="1.20.1560.10">
    <property type="entry name" value="ABC transporter type 1, transmembrane domain"/>
    <property type="match status" value="1"/>
</dbReference>
<evidence type="ECO:0000256" key="8">
    <source>
        <dbReference type="ARBA" id="ARBA00023136"/>
    </source>
</evidence>
<evidence type="ECO:0000256" key="7">
    <source>
        <dbReference type="ARBA" id="ARBA00022989"/>
    </source>
</evidence>
<comment type="subcellular location">
    <subcellularLocation>
        <location evidence="1">Membrane</location>
        <topology evidence="1">Multi-pass membrane protein</topology>
    </subcellularLocation>
</comment>
<name>A0AAW0Z1J0_9TREE</name>
<dbReference type="FunFam" id="3.40.50.300:FF:000997">
    <property type="entry name" value="Multidrug resistance-associated protein 1"/>
    <property type="match status" value="1"/>
</dbReference>
<dbReference type="Pfam" id="PF00005">
    <property type="entry name" value="ABC_tran"/>
    <property type="match status" value="1"/>
</dbReference>
<dbReference type="KEGG" id="kne:92179354"/>
<dbReference type="GeneID" id="92179354"/>
<evidence type="ECO:0000259" key="12">
    <source>
        <dbReference type="PROSITE" id="PS50929"/>
    </source>
</evidence>
<protein>
    <recommendedName>
        <fullName evidence="15">ABC transporter</fullName>
    </recommendedName>
</protein>
<gene>
    <name evidence="13" type="ORF">IAR55_002095</name>
</gene>
<dbReference type="SMART" id="SM00382">
    <property type="entry name" value="AAA"/>
    <property type="match status" value="1"/>
</dbReference>
<dbReference type="InterPro" id="IPR003593">
    <property type="entry name" value="AAA+_ATPase"/>
</dbReference>
<evidence type="ECO:0000256" key="2">
    <source>
        <dbReference type="ARBA" id="ARBA00009726"/>
    </source>
</evidence>
<evidence type="ECO:0000256" key="10">
    <source>
        <dbReference type="SAM" id="Phobius"/>
    </source>
</evidence>
<keyword evidence="7 10" id="KW-1133">Transmembrane helix</keyword>
<dbReference type="GO" id="GO:0016020">
    <property type="term" value="C:membrane"/>
    <property type="evidence" value="ECO:0007669"/>
    <property type="project" value="UniProtKB-SubCell"/>
</dbReference>
<dbReference type="Pfam" id="PF00664">
    <property type="entry name" value="ABC_membrane"/>
    <property type="match status" value="1"/>
</dbReference>
<evidence type="ECO:0000256" key="4">
    <source>
        <dbReference type="ARBA" id="ARBA00022692"/>
    </source>
</evidence>
<comment type="similarity">
    <text evidence="2">Belongs to the ABC transporter superfamily. ABCC family. Conjugate transporter (TC 3.A.1.208) subfamily.</text>
</comment>
<sequence length="808" mass="90048">MPPLKIPQQTDAVEEEGDKEDAHSSRLDTAGRRHELDLDTLQFPGIKREHWWQLWRPRHAPLPPKASLDDAEIIPLAYVSQLSKFTFQWVTPIMIKGYQRPLQATDLWKLDPSREAEFLSTRFLECLADRQKAAEEWNQKLATMKPTHVQRLIWISRAAVPKPLPADYAAFGPDGTLKERRDTLEAEWRKRSGRKRGSVTWALNDTMTGFWAGGLFKVLGDVSQMMSPLLVKALINFSKEVYAAKHGGNPQPNIGRGVGMAIGLFCLTVMQSLCQHQFFFRSMAFGVLARAALISAVYKQSLRLSVEGRARHPNGTLLTYLSSDISRIDYCAQWFHAIWTAPIQLIVILILLIIQIGPSAIVGFSLFVVIAPLQTWFMKASYVVRKKSMKWTDSRSRLLRELLSSMEIIKVFTYELPFLQRLNHFRRKEMIGIRKILIIRAANQALAFSVPTLASVLSFVTYAATHNNLDPVFEADTILKTNVIDPSIDVAVRMQNASFSWLSGPAVTEDSERVQSKGPFRLPPLTLDIPRGKIIGIVGTVGSGKSSLLQGLIGEMSMLSGSVTFGGRLAYCQQNAWIQNATVRDNIVFGQAWDEHRYWKAVKDANLLTDLELLGDGDLTEIGEKGINLSGGQKQRVNIARALYYNADIILFDDPLSAVDAHVGKALFENAILPLRDNGKTVLLVTHALHFLPRVDHIYAMSQGRIVEQGTYADLVRAEGSVAKLFDDFGGVSPEHLEEESVGQLKAQEADVERLSRKIMGKAAGTGKLEGRLMVSEVRKTGSVGGKGKDPRRYRPCGLLGGKITISI</sequence>
<keyword evidence="6" id="KW-0067">ATP-binding</keyword>
<dbReference type="InterPro" id="IPR027417">
    <property type="entry name" value="P-loop_NTPase"/>
</dbReference>
<feature type="region of interest" description="Disordered" evidence="9">
    <location>
        <begin position="1"/>
        <end position="31"/>
    </location>
</feature>
<evidence type="ECO:0000256" key="3">
    <source>
        <dbReference type="ARBA" id="ARBA00022448"/>
    </source>
</evidence>
<evidence type="ECO:0008006" key="15">
    <source>
        <dbReference type="Google" id="ProtNLM"/>
    </source>
</evidence>
<keyword evidence="3" id="KW-0813">Transport</keyword>
<dbReference type="SUPFAM" id="SSF52540">
    <property type="entry name" value="P-loop containing nucleoside triphosphate hydrolases"/>
    <property type="match status" value="1"/>
</dbReference>
<keyword evidence="5" id="KW-0547">Nucleotide-binding</keyword>
<dbReference type="InterPro" id="IPR011527">
    <property type="entry name" value="ABC1_TM_dom"/>
</dbReference>
<dbReference type="GO" id="GO:0016887">
    <property type="term" value="F:ATP hydrolysis activity"/>
    <property type="evidence" value="ECO:0007669"/>
    <property type="project" value="InterPro"/>
</dbReference>
<dbReference type="PANTHER" id="PTHR24223:SF456">
    <property type="entry name" value="MULTIDRUG RESISTANCE-ASSOCIATED PROTEIN LETHAL(2)03659"/>
    <property type="match status" value="1"/>
</dbReference>
<feature type="domain" description="ABC transporter" evidence="11">
    <location>
        <begin position="492"/>
        <end position="728"/>
    </location>
</feature>
<dbReference type="GO" id="GO:0140359">
    <property type="term" value="F:ABC-type transporter activity"/>
    <property type="evidence" value="ECO:0007669"/>
    <property type="project" value="InterPro"/>
</dbReference>
<organism evidence="13 14">
    <name type="scientific">Kwoniella newhampshirensis</name>
    <dbReference type="NCBI Taxonomy" id="1651941"/>
    <lineage>
        <taxon>Eukaryota</taxon>
        <taxon>Fungi</taxon>
        <taxon>Dikarya</taxon>
        <taxon>Basidiomycota</taxon>
        <taxon>Agaricomycotina</taxon>
        <taxon>Tremellomycetes</taxon>
        <taxon>Tremellales</taxon>
        <taxon>Cryptococcaceae</taxon>
        <taxon>Kwoniella</taxon>
    </lineage>
</organism>
<dbReference type="InterPro" id="IPR017871">
    <property type="entry name" value="ABC_transporter-like_CS"/>
</dbReference>
<dbReference type="EMBL" id="JBCAWK010000004">
    <property type="protein sequence ID" value="KAK8861276.1"/>
    <property type="molecule type" value="Genomic_DNA"/>
</dbReference>
<accession>A0AAW0Z1J0</accession>
<dbReference type="SUPFAM" id="SSF90123">
    <property type="entry name" value="ABC transporter transmembrane region"/>
    <property type="match status" value="1"/>
</dbReference>
<feature type="transmembrane region" description="Helical" evidence="10">
    <location>
        <begin position="360"/>
        <end position="378"/>
    </location>
</feature>
<keyword evidence="4 10" id="KW-0812">Transmembrane</keyword>
<feature type="domain" description="ABC transmembrane type-1" evidence="12">
    <location>
        <begin position="211"/>
        <end position="471"/>
    </location>
</feature>
<dbReference type="Gene3D" id="3.40.50.300">
    <property type="entry name" value="P-loop containing nucleotide triphosphate hydrolases"/>
    <property type="match status" value="1"/>
</dbReference>